<accession>A0AAW3ZNE4</accession>
<keyword evidence="3" id="KW-1185">Reference proteome</keyword>
<keyword evidence="1" id="KW-1133">Transmembrane helix</keyword>
<feature type="transmembrane region" description="Helical" evidence="1">
    <location>
        <begin position="7"/>
        <end position="27"/>
    </location>
</feature>
<evidence type="ECO:0000256" key="1">
    <source>
        <dbReference type="SAM" id="Phobius"/>
    </source>
</evidence>
<sequence>MRTVHEAITLPFTAVFVIGICFFINWMTSPGHWWVQWVVLGMGIAVISAWARAIKLAVIAGLLALGGKWAYERWGEQGKAKLREFLQPPPPPAD</sequence>
<reference evidence="2 3" key="1">
    <citation type="submission" date="2020-09" db="EMBL/GenBank/DDBJ databases">
        <title>Pseudoxanthomonas sp. CAU 1598 isolated from sand of Yaerae Beach.</title>
        <authorList>
            <person name="Kim W."/>
        </authorList>
    </citation>
    <scope>NUCLEOTIDE SEQUENCE [LARGE SCALE GENOMIC DNA]</scope>
    <source>
        <strain evidence="2 3">CAU 1598</strain>
    </source>
</reference>
<dbReference type="EMBL" id="JACYTR010000013">
    <property type="protein sequence ID" value="MBD8525816.1"/>
    <property type="molecule type" value="Genomic_DNA"/>
</dbReference>
<dbReference type="RefSeq" id="WP_192029235.1">
    <property type="nucleotide sequence ID" value="NZ_JACYTR010000013.1"/>
</dbReference>
<evidence type="ECO:0000313" key="3">
    <source>
        <dbReference type="Proteomes" id="UP000613768"/>
    </source>
</evidence>
<organism evidence="2 3">
    <name type="scientific">Pseudomarimonas arenosa</name>
    <dbReference type="NCBI Taxonomy" id="2774145"/>
    <lineage>
        <taxon>Bacteria</taxon>
        <taxon>Pseudomonadati</taxon>
        <taxon>Pseudomonadota</taxon>
        <taxon>Gammaproteobacteria</taxon>
        <taxon>Lysobacterales</taxon>
        <taxon>Lysobacteraceae</taxon>
        <taxon>Pseudomarimonas</taxon>
    </lineage>
</organism>
<dbReference type="AlphaFoldDB" id="A0AAW3ZNE4"/>
<name>A0AAW3ZNE4_9GAMM</name>
<protein>
    <submittedName>
        <fullName evidence="2">Uncharacterized protein</fullName>
    </submittedName>
</protein>
<evidence type="ECO:0000313" key="2">
    <source>
        <dbReference type="EMBL" id="MBD8525816.1"/>
    </source>
</evidence>
<feature type="transmembrane region" description="Helical" evidence="1">
    <location>
        <begin position="33"/>
        <end position="51"/>
    </location>
</feature>
<keyword evidence="1" id="KW-0472">Membrane</keyword>
<proteinExistence type="predicted"/>
<dbReference type="Proteomes" id="UP000613768">
    <property type="component" value="Unassembled WGS sequence"/>
</dbReference>
<gene>
    <name evidence="2" type="ORF">IFO71_08665</name>
</gene>
<comment type="caution">
    <text evidence="2">The sequence shown here is derived from an EMBL/GenBank/DDBJ whole genome shotgun (WGS) entry which is preliminary data.</text>
</comment>
<keyword evidence="1" id="KW-0812">Transmembrane</keyword>